<name>A0A2K3KKF8_TRIPR</name>
<accession>A0A2K3KKF8</accession>
<protein>
    <submittedName>
        <fullName evidence="1">Ribonuclease H</fullName>
    </submittedName>
</protein>
<reference evidence="1 2" key="2">
    <citation type="journal article" date="2017" name="Front. Plant Sci.">
        <title>Gene Classification and Mining of Molecular Markers Useful in Red Clover (Trifolium pratense) Breeding.</title>
        <authorList>
            <person name="Istvanek J."/>
            <person name="Dluhosova J."/>
            <person name="Dluhos P."/>
            <person name="Patkova L."/>
            <person name="Nedelnik J."/>
            <person name="Repkova J."/>
        </authorList>
    </citation>
    <scope>NUCLEOTIDE SEQUENCE [LARGE SCALE GENOMIC DNA]</scope>
    <source>
        <strain evidence="2">cv. Tatra</strain>
        <tissue evidence="1">Young leaves</tissue>
    </source>
</reference>
<dbReference type="Proteomes" id="UP000236291">
    <property type="component" value="Unassembled WGS sequence"/>
</dbReference>
<evidence type="ECO:0000313" key="1">
    <source>
        <dbReference type="EMBL" id="PNX66791.1"/>
    </source>
</evidence>
<comment type="caution">
    <text evidence="1">The sequence shown here is derived from an EMBL/GenBank/DDBJ whole genome shotgun (WGS) entry which is preliminary data.</text>
</comment>
<proteinExistence type="predicted"/>
<evidence type="ECO:0000313" key="2">
    <source>
        <dbReference type="Proteomes" id="UP000236291"/>
    </source>
</evidence>
<organism evidence="1 2">
    <name type="scientific">Trifolium pratense</name>
    <name type="common">Red clover</name>
    <dbReference type="NCBI Taxonomy" id="57577"/>
    <lineage>
        <taxon>Eukaryota</taxon>
        <taxon>Viridiplantae</taxon>
        <taxon>Streptophyta</taxon>
        <taxon>Embryophyta</taxon>
        <taxon>Tracheophyta</taxon>
        <taxon>Spermatophyta</taxon>
        <taxon>Magnoliopsida</taxon>
        <taxon>eudicotyledons</taxon>
        <taxon>Gunneridae</taxon>
        <taxon>Pentapetalae</taxon>
        <taxon>rosids</taxon>
        <taxon>fabids</taxon>
        <taxon>Fabales</taxon>
        <taxon>Fabaceae</taxon>
        <taxon>Papilionoideae</taxon>
        <taxon>50 kb inversion clade</taxon>
        <taxon>NPAAA clade</taxon>
        <taxon>Hologalegina</taxon>
        <taxon>IRL clade</taxon>
        <taxon>Trifolieae</taxon>
        <taxon>Trifolium</taxon>
    </lineage>
</organism>
<reference evidence="1 2" key="1">
    <citation type="journal article" date="2014" name="Am. J. Bot.">
        <title>Genome assembly and annotation for red clover (Trifolium pratense; Fabaceae).</title>
        <authorList>
            <person name="Istvanek J."/>
            <person name="Jaros M."/>
            <person name="Krenek A."/>
            <person name="Repkova J."/>
        </authorList>
    </citation>
    <scope>NUCLEOTIDE SEQUENCE [LARGE SCALE GENOMIC DNA]</scope>
    <source>
        <strain evidence="2">cv. Tatra</strain>
        <tissue evidence="1">Young leaves</tissue>
    </source>
</reference>
<dbReference type="EMBL" id="ASHM01100129">
    <property type="protein sequence ID" value="PNX66791.1"/>
    <property type="molecule type" value="Genomic_DNA"/>
</dbReference>
<feature type="non-terminal residue" evidence="1">
    <location>
        <position position="79"/>
    </location>
</feature>
<dbReference type="STRING" id="57577.A0A2K3KKF8"/>
<sequence length="79" mass="9167">MAHSMNNMKGKVGYFAIKVELSKAYDRLNWSFIYHTLVEVGYPMKWIDVVMTSVTSVRTNVNCNGERAKDFHPQRGIRQ</sequence>
<dbReference type="AlphaFoldDB" id="A0A2K3KKF8"/>
<gene>
    <name evidence="1" type="ORF">L195_g055283</name>
</gene>